<keyword evidence="2" id="KW-1185">Reference proteome</keyword>
<sequence>MSGNNTGESSINYLKQREFIFSYQDRHPEIKAIADALRAKRGRKGLKQLSAELGCIRPYEVDRFLKGASLEPHQIEAIKNWLTRDEKRVTCPHCGAEILALMATCVNPYCLKEI</sequence>
<accession>A3IZW1</accession>
<gene>
    <name evidence="1" type="ORF">CY0110_31550</name>
</gene>
<reference evidence="1 2" key="1">
    <citation type="submission" date="2007-03" db="EMBL/GenBank/DDBJ databases">
        <authorList>
            <person name="Stal L."/>
            <person name="Ferriera S."/>
            <person name="Johnson J."/>
            <person name="Kravitz S."/>
            <person name="Beeson K."/>
            <person name="Sutton G."/>
            <person name="Rogers Y.-H."/>
            <person name="Friedman R."/>
            <person name="Frazier M."/>
            <person name="Venter J.C."/>
        </authorList>
    </citation>
    <scope>NUCLEOTIDE SEQUENCE [LARGE SCALE GENOMIC DNA]</scope>
    <source>
        <strain evidence="1 2">CCY0110</strain>
    </source>
</reference>
<dbReference type="EMBL" id="AAXW01000122">
    <property type="protein sequence ID" value="EAZ87988.1"/>
    <property type="molecule type" value="Genomic_DNA"/>
</dbReference>
<dbReference type="RefSeq" id="WP_008278925.1">
    <property type="nucleotide sequence ID" value="NZ_AAXW01000122.1"/>
</dbReference>
<organism evidence="1 2">
    <name type="scientific">Crocosphaera chwakensis CCY0110</name>
    <dbReference type="NCBI Taxonomy" id="391612"/>
    <lineage>
        <taxon>Bacteria</taxon>
        <taxon>Bacillati</taxon>
        <taxon>Cyanobacteriota</taxon>
        <taxon>Cyanophyceae</taxon>
        <taxon>Oscillatoriophycideae</taxon>
        <taxon>Chroococcales</taxon>
        <taxon>Aphanothecaceae</taxon>
        <taxon>Crocosphaera</taxon>
        <taxon>Crocosphaera chwakensis</taxon>
    </lineage>
</organism>
<name>A3IZW1_9CHRO</name>
<dbReference type="AlphaFoldDB" id="A3IZW1"/>
<dbReference type="Proteomes" id="UP000003781">
    <property type="component" value="Unassembled WGS sequence"/>
</dbReference>
<evidence type="ECO:0000313" key="1">
    <source>
        <dbReference type="EMBL" id="EAZ87988.1"/>
    </source>
</evidence>
<comment type="caution">
    <text evidence="1">The sequence shown here is derived from an EMBL/GenBank/DDBJ whole genome shotgun (WGS) entry which is preliminary data.</text>
</comment>
<proteinExistence type="predicted"/>
<evidence type="ECO:0000313" key="2">
    <source>
        <dbReference type="Proteomes" id="UP000003781"/>
    </source>
</evidence>
<protein>
    <submittedName>
        <fullName evidence="1">Uncharacterized protein</fullName>
    </submittedName>
</protein>